<dbReference type="Gene3D" id="3.40.970.10">
    <property type="entry name" value="Ribonuclease H1, N-terminal domain"/>
    <property type="match status" value="1"/>
</dbReference>
<dbReference type="CDD" id="cd09277">
    <property type="entry name" value="RNase_HI_bacteria_like"/>
    <property type="match status" value="1"/>
</dbReference>
<dbReference type="InterPro" id="IPR009027">
    <property type="entry name" value="Ribosomal_bL9/RNase_H1_N"/>
</dbReference>
<evidence type="ECO:0000256" key="4">
    <source>
        <dbReference type="ARBA" id="ARBA00005300"/>
    </source>
</evidence>
<dbReference type="InterPro" id="IPR012337">
    <property type="entry name" value="RNaseH-like_sf"/>
</dbReference>
<comment type="catalytic activity">
    <reaction evidence="1">
        <text>Endonucleolytic cleavage to 5'-phosphomonoester.</text>
        <dbReference type="EC" id="3.1.26.4"/>
    </reaction>
</comment>
<evidence type="ECO:0000256" key="2">
    <source>
        <dbReference type="ARBA" id="ARBA00001946"/>
    </source>
</evidence>
<comment type="function">
    <text evidence="3">Endonuclease that specifically degrades the RNA of RNA-DNA hybrids.</text>
</comment>
<evidence type="ECO:0000256" key="3">
    <source>
        <dbReference type="ARBA" id="ARBA00004065"/>
    </source>
</evidence>
<dbReference type="GO" id="GO:0043137">
    <property type="term" value="P:DNA replication, removal of RNA primer"/>
    <property type="evidence" value="ECO:0007669"/>
    <property type="project" value="TreeGrafter"/>
</dbReference>
<dbReference type="FunFam" id="3.40.970.10:FF:000002">
    <property type="entry name" value="Ribonuclease H"/>
    <property type="match status" value="1"/>
</dbReference>
<evidence type="ECO:0000256" key="8">
    <source>
        <dbReference type="ARBA" id="ARBA00022723"/>
    </source>
</evidence>
<comment type="cofactor">
    <cofactor evidence="2">
        <name>Mg(2+)</name>
        <dbReference type="ChEBI" id="CHEBI:18420"/>
    </cofactor>
</comment>
<protein>
    <recommendedName>
        <fullName evidence="6">Ribonuclease H</fullName>
        <ecNumber evidence="5">3.1.26.4</ecNumber>
    </recommendedName>
</protein>
<dbReference type="Gene3D" id="3.30.420.10">
    <property type="entry name" value="Ribonuclease H-like superfamily/Ribonuclease H"/>
    <property type="match status" value="1"/>
</dbReference>
<dbReference type="SUPFAM" id="SSF53098">
    <property type="entry name" value="Ribonuclease H-like"/>
    <property type="match status" value="1"/>
</dbReference>
<comment type="similarity">
    <text evidence="4">Belongs to the RNase H family.</text>
</comment>
<dbReference type="InterPro" id="IPR037056">
    <property type="entry name" value="RNase_H1_N_sf"/>
</dbReference>
<evidence type="ECO:0000313" key="14">
    <source>
        <dbReference type="Proteomes" id="UP000823886"/>
    </source>
</evidence>
<accession>A0A9D2PJ67</accession>
<evidence type="ECO:0000256" key="6">
    <source>
        <dbReference type="ARBA" id="ARBA00017721"/>
    </source>
</evidence>
<dbReference type="InterPro" id="IPR002156">
    <property type="entry name" value="RNaseH_domain"/>
</dbReference>
<dbReference type="PROSITE" id="PS50879">
    <property type="entry name" value="RNASE_H_1"/>
    <property type="match status" value="1"/>
</dbReference>
<dbReference type="InterPro" id="IPR036397">
    <property type="entry name" value="RNaseH_sf"/>
</dbReference>
<dbReference type="Pfam" id="PF00075">
    <property type="entry name" value="RNase_H"/>
    <property type="match status" value="1"/>
</dbReference>
<reference evidence="13" key="1">
    <citation type="journal article" date="2021" name="PeerJ">
        <title>Extensive microbial diversity within the chicken gut microbiome revealed by metagenomics and culture.</title>
        <authorList>
            <person name="Gilroy R."/>
            <person name="Ravi A."/>
            <person name="Getino M."/>
            <person name="Pursley I."/>
            <person name="Horton D.L."/>
            <person name="Alikhan N.F."/>
            <person name="Baker D."/>
            <person name="Gharbi K."/>
            <person name="Hall N."/>
            <person name="Watson M."/>
            <person name="Adriaenssens E.M."/>
            <person name="Foster-Nyarko E."/>
            <person name="Jarju S."/>
            <person name="Secka A."/>
            <person name="Antonio M."/>
            <person name="Oren A."/>
            <person name="Chaudhuri R.R."/>
            <person name="La Ragione R."/>
            <person name="Hildebrand F."/>
            <person name="Pallen M.J."/>
        </authorList>
    </citation>
    <scope>NUCLEOTIDE SEQUENCE</scope>
    <source>
        <strain evidence="13">ChiBcec2-3848</strain>
    </source>
</reference>
<dbReference type="InterPro" id="IPR011320">
    <property type="entry name" value="RNase_H1_N"/>
</dbReference>
<dbReference type="EC" id="3.1.26.4" evidence="5"/>
<dbReference type="GO" id="GO:0004523">
    <property type="term" value="F:RNA-DNA hybrid ribonuclease activity"/>
    <property type="evidence" value="ECO:0007669"/>
    <property type="project" value="UniProtKB-EC"/>
</dbReference>
<evidence type="ECO:0000256" key="11">
    <source>
        <dbReference type="ARBA" id="ARBA00022842"/>
    </source>
</evidence>
<keyword evidence="10" id="KW-0378">Hydrolase</keyword>
<dbReference type="Proteomes" id="UP000823886">
    <property type="component" value="Unassembled WGS sequence"/>
</dbReference>
<evidence type="ECO:0000259" key="12">
    <source>
        <dbReference type="PROSITE" id="PS50879"/>
    </source>
</evidence>
<dbReference type="GO" id="GO:0046872">
    <property type="term" value="F:metal ion binding"/>
    <property type="evidence" value="ECO:0007669"/>
    <property type="project" value="UniProtKB-KW"/>
</dbReference>
<dbReference type="GO" id="GO:0003676">
    <property type="term" value="F:nucleic acid binding"/>
    <property type="evidence" value="ECO:0007669"/>
    <property type="project" value="InterPro"/>
</dbReference>
<evidence type="ECO:0000256" key="1">
    <source>
        <dbReference type="ARBA" id="ARBA00000077"/>
    </source>
</evidence>
<keyword evidence="9" id="KW-0255">Endonuclease</keyword>
<dbReference type="InterPro" id="IPR050092">
    <property type="entry name" value="RNase_H"/>
</dbReference>
<dbReference type="PANTHER" id="PTHR10642:SF26">
    <property type="entry name" value="RIBONUCLEASE H1"/>
    <property type="match status" value="1"/>
</dbReference>
<name>A0A9D2PJ67_9FIRM</name>
<keyword evidence="8" id="KW-0479">Metal-binding</keyword>
<comment type="caution">
    <text evidence="13">The sequence shown here is derived from an EMBL/GenBank/DDBJ whole genome shotgun (WGS) entry which is preliminary data.</text>
</comment>
<dbReference type="EMBL" id="DWVZ01000003">
    <property type="protein sequence ID" value="HJC62032.1"/>
    <property type="molecule type" value="Genomic_DNA"/>
</dbReference>
<keyword evidence="7" id="KW-0540">Nuclease</keyword>
<keyword evidence="11" id="KW-0460">Magnesium</keyword>
<evidence type="ECO:0000256" key="7">
    <source>
        <dbReference type="ARBA" id="ARBA00022722"/>
    </source>
</evidence>
<dbReference type="SUPFAM" id="SSF55658">
    <property type="entry name" value="L9 N-domain-like"/>
    <property type="match status" value="1"/>
</dbReference>
<evidence type="ECO:0000313" key="13">
    <source>
        <dbReference type="EMBL" id="HJC62032.1"/>
    </source>
</evidence>
<evidence type="ECO:0000256" key="5">
    <source>
        <dbReference type="ARBA" id="ARBA00012180"/>
    </source>
</evidence>
<proteinExistence type="inferred from homology"/>
<dbReference type="Pfam" id="PF01693">
    <property type="entry name" value="Cauli_VI"/>
    <property type="match status" value="1"/>
</dbReference>
<dbReference type="AlphaFoldDB" id="A0A9D2PJ67"/>
<reference evidence="13" key="2">
    <citation type="submission" date="2021-04" db="EMBL/GenBank/DDBJ databases">
        <authorList>
            <person name="Gilroy R."/>
        </authorList>
    </citation>
    <scope>NUCLEOTIDE SEQUENCE</scope>
    <source>
        <strain evidence="13">ChiBcec2-3848</strain>
    </source>
</reference>
<evidence type="ECO:0000256" key="10">
    <source>
        <dbReference type="ARBA" id="ARBA00022801"/>
    </source>
</evidence>
<organism evidence="13 14">
    <name type="scientific">Candidatus Blautia merdavium</name>
    <dbReference type="NCBI Taxonomy" id="2838494"/>
    <lineage>
        <taxon>Bacteria</taxon>
        <taxon>Bacillati</taxon>
        <taxon>Bacillota</taxon>
        <taxon>Clostridia</taxon>
        <taxon>Lachnospirales</taxon>
        <taxon>Lachnospiraceae</taxon>
        <taxon>Blautia</taxon>
    </lineage>
</organism>
<feature type="domain" description="RNase H type-1" evidence="12">
    <location>
        <begin position="66"/>
        <end position="202"/>
    </location>
</feature>
<dbReference type="PANTHER" id="PTHR10642">
    <property type="entry name" value="RIBONUCLEASE H1"/>
    <property type="match status" value="1"/>
</dbReference>
<sequence length="204" mass="23074">MAKKIYAVKKGRTTGLFDNWEDCKKSVNGFPGAQYKSFLLMEEAKAYLGIRQSGSTREEDPRKEENEDACTAYVDGSFDAGQKAYSYGCILLWKGEKLTDKKAFYGGEDAEMRNVAGELEGAMAAMRFCEEHKIPVLHLYYDYQGIESWATGEWKRNKPGTIRYKAFVDSLREVRVVFHKVKGHSGVELNEEVDRLAKSALGIL</sequence>
<gene>
    <name evidence="13" type="ORF">H9753_00245</name>
</gene>
<evidence type="ECO:0000256" key="9">
    <source>
        <dbReference type="ARBA" id="ARBA00022759"/>
    </source>
</evidence>